<evidence type="ECO:0000313" key="11">
    <source>
        <dbReference type="EMBL" id="KAJ1526988.1"/>
    </source>
</evidence>
<proteinExistence type="predicted"/>
<organism evidence="11 12">
    <name type="scientific">Megalurothrips usitatus</name>
    <name type="common">bean blossom thrips</name>
    <dbReference type="NCBI Taxonomy" id="439358"/>
    <lineage>
        <taxon>Eukaryota</taxon>
        <taxon>Metazoa</taxon>
        <taxon>Ecdysozoa</taxon>
        <taxon>Arthropoda</taxon>
        <taxon>Hexapoda</taxon>
        <taxon>Insecta</taxon>
        <taxon>Pterygota</taxon>
        <taxon>Neoptera</taxon>
        <taxon>Paraneoptera</taxon>
        <taxon>Thysanoptera</taxon>
        <taxon>Terebrantia</taxon>
        <taxon>Thripoidea</taxon>
        <taxon>Thripidae</taxon>
        <taxon>Megalurothrips</taxon>
    </lineage>
</organism>
<evidence type="ECO:0000256" key="4">
    <source>
        <dbReference type="ARBA" id="ARBA00038812"/>
    </source>
</evidence>
<feature type="compositionally biased region" description="Low complexity" evidence="8">
    <location>
        <begin position="361"/>
        <end position="383"/>
    </location>
</feature>
<feature type="compositionally biased region" description="Polar residues" evidence="8">
    <location>
        <begin position="244"/>
        <end position="269"/>
    </location>
</feature>
<dbReference type="PROSITE" id="PS51352">
    <property type="entry name" value="THIOREDOXIN_2"/>
    <property type="match status" value="1"/>
</dbReference>
<evidence type="ECO:0000256" key="6">
    <source>
        <dbReference type="ARBA" id="ARBA00041575"/>
    </source>
</evidence>
<dbReference type="GO" id="GO:0036503">
    <property type="term" value="P:ERAD pathway"/>
    <property type="evidence" value="ECO:0007669"/>
    <property type="project" value="TreeGrafter"/>
</dbReference>
<dbReference type="Proteomes" id="UP001075354">
    <property type="component" value="Chromosome 6"/>
</dbReference>
<dbReference type="SUPFAM" id="SSF52833">
    <property type="entry name" value="Thioredoxin-like"/>
    <property type="match status" value="2"/>
</dbReference>
<evidence type="ECO:0000259" key="10">
    <source>
        <dbReference type="PROSITE" id="PS51352"/>
    </source>
</evidence>
<comment type="function">
    <text evidence="7">Involved in endoplasmic reticulum-associated protein degradation (ERAD). Acts as a platform to recruit both UBQLN1 and VCP to the ER during ERAD.</text>
</comment>
<evidence type="ECO:0000256" key="2">
    <source>
        <dbReference type="ARBA" id="ARBA00023157"/>
    </source>
</evidence>
<dbReference type="PROSITE" id="PS00194">
    <property type="entry name" value="THIOREDOXIN_1"/>
    <property type="match status" value="1"/>
</dbReference>
<keyword evidence="3" id="KW-0834">Unfolded protein response</keyword>
<dbReference type="SMART" id="SM00166">
    <property type="entry name" value="UBX"/>
    <property type="match status" value="1"/>
</dbReference>
<name>A0AAV7XR98_9NEOP</name>
<dbReference type="InterPro" id="IPR036249">
    <property type="entry name" value="Thioredoxin-like_sf"/>
</dbReference>
<dbReference type="Gene3D" id="3.10.20.90">
    <property type="entry name" value="Phosphatidylinositol 3-kinase Catalytic Subunit, Chain A, domain 1"/>
    <property type="match status" value="1"/>
</dbReference>
<gene>
    <name evidence="11" type="ORF">ONE63_008533</name>
</gene>
<dbReference type="InterPro" id="IPR017937">
    <property type="entry name" value="Thioredoxin_CS"/>
</dbReference>
<feature type="region of interest" description="Disordered" evidence="8">
    <location>
        <begin position="349"/>
        <end position="383"/>
    </location>
</feature>
<dbReference type="InterPro" id="IPR001012">
    <property type="entry name" value="UBX_dom"/>
</dbReference>
<evidence type="ECO:0000256" key="7">
    <source>
        <dbReference type="ARBA" id="ARBA00046062"/>
    </source>
</evidence>
<evidence type="ECO:0000256" key="3">
    <source>
        <dbReference type="ARBA" id="ARBA00023230"/>
    </source>
</evidence>
<evidence type="ECO:0000256" key="1">
    <source>
        <dbReference type="ARBA" id="ARBA00004406"/>
    </source>
</evidence>
<evidence type="ECO:0000313" key="12">
    <source>
        <dbReference type="Proteomes" id="UP001075354"/>
    </source>
</evidence>
<feature type="region of interest" description="Disordered" evidence="8">
    <location>
        <begin position="286"/>
        <end position="314"/>
    </location>
</feature>
<comment type="subcellular location">
    <subcellularLocation>
        <location evidence="1">Endoplasmic reticulum membrane</location>
        <topology evidence="1">Peripheral membrane protein</topology>
    </subcellularLocation>
</comment>
<dbReference type="Pfam" id="PF00789">
    <property type="entry name" value="UBX"/>
    <property type="match status" value="1"/>
</dbReference>
<dbReference type="GO" id="GO:0006986">
    <property type="term" value="P:response to unfolded protein"/>
    <property type="evidence" value="ECO:0007669"/>
    <property type="project" value="UniProtKB-KW"/>
</dbReference>
<feature type="domain" description="UBX" evidence="9">
    <location>
        <begin position="380"/>
        <end position="458"/>
    </location>
</feature>
<dbReference type="SUPFAM" id="SSF54236">
    <property type="entry name" value="Ubiquitin-like"/>
    <property type="match status" value="1"/>
</dbReference>
<dbReference type="Gene3D" id="3.40.30.10">
    <property type="entry name" value="Glutaredoxin"/>
    <property type="match status" value="1"/>
</dbReference>
<feature type="compositionally biased region" description="Polar residues" evidence="8">
    <location>
        <begin position="508"/>
        <end position="529"/>
    </location>
</feature>
<comment type="caution">
    <text evidence="11">The sequence shown here is derived from an EMBL/GenBank/DDBJ whole genome shotgun (WGS) entry which is preliminary data.</text>
</comment>
<keyword evidence="12" id="KW-1185">Reference proteome</keyword>
<feature type="compositionally biased region" description="Polar residues" evidence="8">
    <location>
        <begin position="555"/>
        <end position="575"/>
    </location>
</feature>
<feature type="domain" description="Thioredoxin" evidence="10">
    <location>
        <begin position="1"/>
        <end position="107"/>
    </location>
</feature>
<dbReference type="PROSITE" id="PS50033">
    <property type="entry name" value="UBX"/>
    <property type="match status" value="1"/>
</dbReference>
<comment type="subunit">
    <text evidence="4">Directly interacts with VCP. Interacts with UBQLN1. Forms a complex with VCP and UBQLN1.</text>
</comment>
<dbReference type="InterPro" id="IPR029071">
    <property type="entry name" value="Ubiquitin-like_domsf"/>
</dbReference>
<dbReference type="PRINTS" id="PR00421">
    <property type="entry name" value="THIOREDOXIN"/>
</dbReference>
<dbReference type="PANTHER" id="PTHR46424">
    <property type="entry name" value="UBX DOMAIN-CONTAINING PROTEIN 4"/>
    <property type="match status" value="1"/>
</dbReference>
<feature type="region of interest" description="Disordered" evidence="8">
    <location>
        <begin position="238"/>
        <end position="274"/>
    </location>
</feature>
<dbReference type="FunFam" id="3.40.30.10:FF:000245">
    <property type="entry name" value="Thioredoxin"/>
    <property type="match status" value="1"/>
</dbReference>
<evidence type="ECO:0000259" key="9">
    <source>
        <dbReference type="PROSITE" id="PS50033"/>
    </source>
</evidence>
<dbReference type="Pfam" id="PF00085">
    <property type="entry name" value="Thioredoxin"/>
    <property type="match status" value="1"/>
</dbReference>
<dbReference type="Pfam" id="PF23187">
    <property type="entry name" value="UBX7_N"/>
    <property type="match status" value="1"/>
</dbReference>
<evidence type="ECO:0000256" key="8">
    <source>
        <dbReference type="SAM" id="MobiDB-lite"/>
    </source>
</evidence>
<reference evidence="11" key="1">
    <citation type="submission" date="2022-12" db="EMBL/GenBank/DDBJ databases">
        <title>Chromosome-level genome assembly of the bean flower thrips Megalurothrips usitatus.</title>
        <authorList>
            <person name="Ma L."/>
            <person name="Liu Q."/>
            <person name="Li H."/>
            <person name="Cai W."/>
        </authorList>
    </citation>
    <scope>NUCLEOTIDE SEQUENCE</scope>
    <source>
        <strain evidence="11">Cailab_2022a</strain>
    </source>
</reference>
<sequence>MAVRVINNDSHYHREMSAAGSKLVVVDFTASWCGPCQMIAPVFEQLASKYPRAIFLKVDVDKCQETAAAEGVSSIPTFIFYKNKATLDRIQGVNPSALESKIQQFYGFGEEEGGHVMGRNESNMRWFEGDIAQAVTQSRAQNAVFVVFVEGQDVASKRIGAAIDNPSVSEKLNGQSFICIKLQSGTQTFNQFSQIYRDPPVPSIYFIGRNGSPIEIVTQTANSKSLLDKILHVEDIHFGRPSGSADTAESSTLESKEASNASEPSTSSAPIDERVERAKGLLEEKRMAKKAQEEEEARQKEMLRRKEGQSVQELRRWQQEQELKQLREERLRDKRLEQEARQRVLDQIAQDRAARNARNVTSTPSSATTPATTTTSASASNSNEARLQFRLPDGSTHSNRFNADNTLADVRQYILSNITLPYRDFALATAFPRREFSSEDNATTLLDLQLVPSSVILIIPAGGHTAVQQSGAGLFGLVQTILMFVTYPVTQLFSIFRGFIFGAPTASGTNPSSTNSAGSAHSQSQGNASSEKRSQKRSGGAYRRSGPSNVHRLHQNNSSSDDENNTWNGNSTQQM</sequence>
<protein>
    <recommendedName>
        <fullName evidence="5">UBX domain-containing protein 4</fullName>
    </recommendedName>
    <alternativeName>
        <fullName evidence="6">UBX domain-containing protein 2</fullName>
    </alternativeName>
</protein>
<evidence type="ECO:0000256" key="5">
    <source>
        <dbReference type="ARBA" id="ARBA00040925"/>
    </source>
</evidence>
<dbReference type="InterPro" id="IPR013766">
    <property type="entry name" value="Thioredoxin_domain"/>
</dbReference>
<feature type="region of interest" description="Disordered" evidence="8">
    <location>
        <begin position="508"/>
        <end position="575"/>
    </location>
</feature>
<dbReference type="CDD" id="cd16117">
    <property type="entry name" value="UBX_UBXN4"/>
    <property type="match status" value="1"/>
</dbReference>
<dbReference type="AlphaFoldDB" id="A0AAV7XR98"/>
<dbReference type="GO" id="GO:0005789">
    <property type="term" value="C:endoplasmic reticulum membrane"/>
    <property type="evidence" value="ECO:0007669"/>
    <property type="project" value="UniProtKB-SubCell"/>
</dbReference>
<keyword evidence="2" id="KW-1015">Disulfide bond</keyword>
<dbReference type="PANTHER" id="PTHR46424:SF1">
    <property type="entry name" value="UBX DOMAIN-CONTAINING PROTEIN 4"/>
    <property type="match status" value="1"/>
</dbReference>
<accession>A0AAV7XR98</accession>
<dbReference type="EMBL" id="JAPTSV010000006">
    <property type="protein sequence ID" value="KAJ1526988.1"/>
    <property type="molecule type" value="Genomic_DNA"/>
</dbReference>
<dbReference type="CDD" id="cd02947">
    <property type="entry name" value="TRX_family"/>
    <property type="match status" value="1"/>
</dbReference>